<name>A0A811QYS0_9POAL</name>
<dbReference type="InterPro" id="IPR031052">
    <property type="entry name" value="FHY3/FAR1"/>
</dbReference>
<feature type="compositionally biased region" description="Basic and acidic residues" evidence="2">
    <location>
        <begin position="273"/>
        <end position="297"/>
    </location>
</feature>
<proteinExistence type="inferred from homology"/>
<dbReference type="GO" id="GO:0005634">
    <property type="term" value="C:nucleus"/>
    <property type="evidence" value="ECO:0007669"/>
    <property type="project" value="UniProtKB-SubCell"/>
</dbReference>
<evidence type="ECO:0000313" key="3">
    <source>
        <dbReference type="EMBL" id="CAD6261529.1"/>
    </source>
</evidence>
<sequence>MEDGLALSVAADNAVAREDIADADESPNTINATQENIHTGTTPVVLSNIMESTSTLPATCQTARHHKELRSEAYFIEKWNELLREYKLEDNSWMQNLYSIRAKWAAVYRDSFTADMNSTQRSEGLLYKHALRVFNMNGVYNLPSQYILNRWTKYAKRGFYIEKQGSKKEDLKTHAALISRNATSVALKCSVSKELLDDFQKTTEKFDLEADVRLRKLQEESNDAPLVVNECDSDTLNASISFRVPQVVKGPKNSRYKNVVEKNSEKKKKKNTNKKDRATGEDPKNGAEKRDESDDPKQLIDLHAGTISNNTAMPMFANEVQGQSSTMATPFIQGGQANATMPLFASDMYRSSSNISAPFFQGGLTGLLLGVEQDATLSKSARKLHFNE</sequence>
<protein>
    <recommendedName>
        <fullName evidence="1">Protein FAR1-RELATED SEQUENCE</fullName>
    </recommendedName>
</protein>
<keyword evidence="1" id="KW-0479">Metal-binding</keyword>
<dbReference type="GO" id="GO:0008270">
    <property type="term" value="F:zinc ion binding"/>
    <property type="evidence" value="ECO:0007669"/>
    <property type="project" value="UniProtKB-UniRule"/>
</dbReference>
<evidence type="ECO:0000313" key="4">
    <source>
        <dbReference type="Proteomes" id="UP000604825"/>
    </source>
</evidence>
<gene>
    <name evidence="3" type="ORF">NCGR_LOCUS44929</name>
</gene>
<dbReference type="GO" id="GO:0006355">
    <property type="term" value="P:regulation of DNA-templated transcription"/>
    <property type="evidence" value="ECO:0007669"/>
    <property type="project" value="UniProtKB-UniRule"/>
</dbReference>
<keyword evidence="1" id="KW-0539">Nucleus</keyword>
<keyword evidence="4" id="KW-1185">Reference proteome</keyword>
<dbReference type="OrthoDB" id="716912at2759"/>
<keyword evidence="1" id="KW-0862">Zinc</keyword>
<evidence type="ECO:0000256" key="1">
    <source>
        <dbReference type="RuleBase" id="RU367018"/>
    </source>
</evidence>
<dbReference type="Proteomes" id="UP000604825">
    <property type="component" value="Unassembled WGS sequence"/>
</dbReference>
<comment type="caution">
    <text evidence="3">The sequence shown here is derived from an EMBL/GenBank/DDBJ whole genome shotgun (WGS) entry which is preliminary data.</text>
</comment>
<comment type="similarity">
    <text evidence="1">Belongs to the FHY3/FAR1 family.</text>
</comment>
<comment type="subcellular location">
    <subcellularLocation>
        <location evidence="1">Nucleus</location>
    </subcellularLocation>
</comment>
<keyword evidence="1" id="KW-0863">Zinc-finger</keyword>
<dbReference type="AlphaFoldDB" id="A0A811QYS0"/>
<dbReference type="PANTHER" id="PTHR31669">
    <property type="entry name" value="PROTEIN FAR1-RELATED SEQUENCE 10-RELATED"/>
    <property type="match status" value="1"/>
</dbReference>
<organism evidence="3 4">
    <name type="scientific">Miscanthus lutarioriparius</name>
    <dbReference type="NCBI Taxonomy" id="422564"/>
    <lineage>
        <taxon>Eukaryota</taxon>
        <taxon>Viridiplantae</taxon>
        <taxon>Streptophyta</taxon>
        <taxon>Embryophyta</taxon>
        <taxon>Tracheophyta</taxon>
        <taxon>Spermatophyta</taxon>
        <taxon>Magnoliopsida</taxon>
        <taxon>Liliopsida</taxon>
        <taxon>Poales</taxon>
        <taxon>Poaceae</taxon>
        <taxon>PACMAD clade</taxon>
        <taxon>Panicoideae</taxon>
        <taxon>Andropogonodae</taxon>
        <taxon>Andropogoneae</taxon>
        <taxon>Saccharinae</taxon>
        <taxon>Miscanthus</taxon>
    </lineage>
</organism>
<dbReference type="EMBL" id="CAJGYO010000012">
    <property type="protein sequence ID" value="CAD6261529.1"/>
    <property type="molecule type" value="Genomic_DNA"/>
</dbReference>
<dbReference type="PANTHER" id="PTHR31669:SF305">
    <property type="entry name" value="PROTEIN FAR1-RELATED SEQUENCE"/>
    <property type="match status" value="1"/>
</dbReference>
<accession>A0A811QYS0</accession>
<comment type="function">
    <text evidence="1">Putative transcription activator involved in regulating light control of development.</text>
</comment>
<evidence type="ECO:0000256" key="2">
    <source>
        <dbReference type="SAM" id="MobiDB-lite"/>
    </source>
</evidence>
<reference evidence="3" key="1">
    <citation type="submission" date="2020-10" db="EMBL/GenBank/DDBJ databases">
        <authorList>
            <person name="Han B."/>
            <person name="Lu T."/>
            <person name="Zhao Q."/>
            <person name="Huang X."/>
            <person name="Zhao Y."/>
        </authorList>
    </citation>
    <scope>NUCLEOTIDE SEQUENCE</scope>
</reference>
<feature type="region of interest" description="Disordered" evidence="2">
    <location>
        <begin position="253"/>
        <end position="297"/>
    </location>
</feature>